<evidence type="ECO:0000256" key="1">
    <source>
        <dbReference type="ARBA" id="ARBA00004651"/>
    </source>
</evidence>
<name>A0A1I2R3P6_9LACO</name>
<dbReference type="PANTHER" id="PTHR23501:SF191">
    <property type="entry name" value="VACUOLAR BASIC AMINO ACID TRANSPORTER 4"/>
    <property type="match status" value="1"/>
</dbReference>
<feature type="transmembrane region" description="Helical" evidence="6">
    <location>
        <begin position="96"/>
        <end position="120"/>
    </location>
</feature>
<comment type="subcellular location">
    <subcellularLocation>
        <location evidence="1">Cell membrane</location>
        <topology evidence="1">Multi-pass membrane protein</topology>
    </subcellularLocation>
</comment>
<dbReference type="GeneID" id="29802992"/>
<dbReference type="InterPro" id="IPR001958">
    <property type="entry name" value="Tet-R_TetA/multi-R_MdtG-like"/>
</dbReference>
<dbReference type="InterPro" id="IPR036259">
    <property type="entry name" value="MFS_trans_sf"/>
</dbReference>
<gene>
    <name evidence="8" type="ORF">SAMN02910432_00920</name>
</gene>
<dbReference type="GO" id="GO:0022857">
    <property type="term" value="F:transmembrane transporter activity"/>
    <property type="evidence" value="ECO:0007669"/>
    <property type="project" value="InterPro"/>
</dbReference>
<dbReference type="InterPro" id="IPR020846">
    <property type="entry name" value="MFS_dom"/>
</dbReference>
<accession>A0A1I2R3P6</accession>
<keyword evidence="3 6" id="KW-0812">Transmembrane</keyword>
<evidence type="ECO:0000313" key="8">
    <source>
        <dbReference type="EMBL" id="SFG33207.1"/>
    </source>
</evidence>
<evidence type="ECO:0000256" key="2">
    <source>
        <dbReference type="ARBA" id="ARBA00022448"/>
    </source>
</evidence>
<proteinExistence type="predicted"/>
<feature type="transmembrane region" description="Helical" evidence="6">
    <location>
        <begin position="132"/>
        <end position="151"/>
    </location>
</feature>
<dbReference type="Pfam" id="PF07690">
    <property type="entry name" value="MFS_1"/>
    <property type="match status" value="1"/>
</dbReference>
<feature type="transmembrane region" description="Helical" evidence="6">
    <location>
        <begin position="222"/>
        <end position="239"/>
    </location>
</feature>
<dbReference type="PRINTS" id="PR01035">
    <property type="entry name" value="TCRTETA"/>
</dbReference>
<feature type="transmembrane region" description="Helical" evidence="6">
    <location>
        <begin position="41"/>
        <end position="62"/>
    </location>
</feature>
<feature type="transmembrane region" description="Helical" evidence="6">
    <location>
        <begin position="392"/>
        <end position="414"/>
    </location>
</feature>
<dbReference type="Proteomes" id="UP000182635">
    <property type="component" value="Unassembled WGS sequence"/>
</dbReference>
<evidence type="ECO:0000256" key="6">
    <source>
        <dbReference type="SAM" id="Phobius"/>
    </source>
</evidence>
<keyword evidence="4 6" id="KW-1133">Transmembrane helix</keyword>
<evidence type="ECO:0000256" key="5">
    <source>
        <dbReference type="ARBA" id="ARBA00023136"/>
    </source>
</evidence>
<evidence type="ECO:0000259" key="7">
    <source>
        <dbReference type="PROSITE" id="PS50850"/>
    </source>
</evidence>
<feature type="transmembrane region" description="Helical" evidence="6">
    <location>
        <begin position="195"/>
        <end position="216"/>
    </location>
</feature>
<keyword evidence="2" id="KW-0813">Transport</keyword>
<feature type="domain" description="Major facilitator superfamily (MFS) profile" evidence="7">
    <location>
        <begin position="9"/>
        <end position="480"/>
    </location>
</feature>
<reference evidence="9" key="1">
    <citation type="submission" date="2016-10" db="EMBL/GenBank/DDBJ databases">
        <authorList>
            <person name="Varghese N."/>
            <person name="Submissions S."/>
        </authorList>
    </citation>
    <scope>NUCLEOTIDE SEQUENCE [LARGE SCALE GENOMIC DNA]</scope>
    <source>
        <strain evidence="9">DSM 20403</strain>
    </source>
</reference>
<evidence type="ECO:0000256" key="4">
    <source>
        <dbReference type="ARBA" id="ARBA00022989"/>
    </source>
</evidence>
<feature type="transmembrane region" description="Helical" evidence="6">
    <location>
        <begin position="12"/>
        <end position="35"/>
    </location>
</feature>
<dbReference type="InterPro" id="IPR011701">
    <property type="entry name" value="MFS"/>
</dbReference>
<dbReference type="PANTHER" id="PTHR23501">
    <property type="entry name" value="MAJOR FACILITATOR SUPERFAMILY"/>
    <property type="match status" value="1"/>
</dbReference>
<feature type="transmembrane region" description="Helical" evidence="6">
    <location>
        <begin position="260"/>
        <end position="281"/>
    </location>
</feature>
<dbReference type="AlphaFoldDB" id="A0A1I2R3P6"/>
<feature type="transmembrane region" description="Helical" evidence="6">
    <location>
        <begin position="163"/>
        <end position="183"/>
    </location>
</feature>
<feature type="transmembrane region" description="Helical" evidence="6">
    <location>
        <begin position="452"/>
        <end position="475"/>
    </location>
</feature>
<evidence type="ECO:0000256" key="3">
    <source>
        <dbReference type="ARBA" id="ARBA00022692"/>
    </source>
</evidence>
<keyword evidence="5 6" id="KW-0472">Membrane</keyword>
<evidence type="ECO:0000313" key="9">
    <source>
        <dbReference type="Proteomes" id="UP000182635"/>
    </source>
</evidence>
<dbReference type="RefSeq" id="WP_041819706.1">
    <property type="nucleotide sequence ID" value="NZ_AYYL01000006.1"/>
</dbReference>
<dbReference type="PROSITE" id="PS50850">
    <property type="entry name" value="MFS"/>
    <property type="match status" value="1"/>
</dbReference>
<feature type="transmembrane region" description="Helical" evidence="6">
    <location>
        <begin position="287"/>
        <end position="309"/>
    </location>
</feature>
<feature type="transmembrane region" description="Helical" evidence="6">
    <location>
        <begin position="321"/>
        <end position="344"/>
    </location>
</feature>
<sequence>MTRKQIHVMTIGLLLANVMSGLDATIINTALPAIIADLHGISCMGLIVSVFLLGMSVFTLLWSKFGERMGNKKAFELAVVLFIAGSALEGLSPDILFFVCARMLMGIGAGGLGAIPYIIFGNVYENLHTRSIILGFVSAVYGAASITGPLVGGLIVDSFSWHWIFYINVPIGLLIIVIIHFSYKEKIESVDKKVDWLGSFLLVSGLTCILMGIQVIGNESETLVIGLIVSGIILCFCLVQAEKKASDPVMPLHIFKDRLLVLDFALFAVIWGASIAFNTYIPLWAQGLLGMSALMGGLTQIPASVFDFAGSQLSASIRERWSFAGAVNLGILSLAVAEFGLLVAKSSASFVFLCIVAAFGGFSVGLIFNVLQIKVQYDSSKQDMAVATSFSFLIRILGQTLMASIYGVLMNVALNRGVERSGGKITLEMMNKLSDAKSSKNLPQELLPQMRAIMHSGIQIIMMVALMLLVLAFYLNIKCKKAEKKPS</sequence>
<dbReference type="Gene3D" id="1.20.1250.20">
    <property type="entry name" value="MFS general substrate transporter like domains"/>
    <property type="match status" value="1"/>
</dbReference>
<feature type="transmembrane region" description="Helical" evidence="6">
    <location>
        <begin position="350"/>
        <end position="371"/>
    </location>
</feature>
<dbReference type="GO" id="GO:0005886">
    <property type="term" value="C:plasma membrane"/>
    <property type="evidence" value="ECO:0007669"/>
    <property type="project" value="UniProtKB-SubCell"/>
</dbReference>
<dbReference type="SUPFAM" id="SSF103473">
    <property type="entry name" value="MFS general substrate transporter"/>
    <property type="match status" value="1"/>
</dbReference>
<feature type="transmembrane region" description="Helical" evidence="6">
    <location>
        <begin position="74"/>
        <end position="90"/>
    </location>
</feature>
<dbReference type="EMBL" id="FOPI01000012">
    <property type="protein sequence ID" value="SFG33207.1"/>
    <property type="molecule type" value="Genomic_DNA"/>
</dbReference>
<organism evidence="8 9">
    <name type="scientific">Ligilactobacillus ruminis DSM 20403 = NBRC 102161</name>
    <dbReference type="NCBI Taxonomy" id="1423798"/>
    <lineage>
        <taxon>Bacteria</taxon>
        <taxon>Bacillati</taxon>
        <taxon>Bacillota</taxon>
        <taxon>Bacilli</taxon>
        <taxon>Lactobacillales</taxon>
        <taxon>Lactobacillaceae</taxon>
        <taxon>Ligilactobacillus</taxon>
    </lineage>
</organism>
<protein>
    <submittedName>
        <fullName evidence="8">Predicted arabinose efflux permease, MFS family</fullName>
    </submittedName>
</protein>